<dbReference type="EC" id="3.4.22.-" evidence="4"/>
<reference evidence="6" key="1">
    <citation type="submission" date="2020-06" db="EMBL/GenBank/DDBJ databases">
        <authorList>
            <person name="Ji K."/>
            <person name="Li J."/>
        </authorList>
    </citation>
    <scope>NUCLEOTIDE SEQUENCE</scope>
    <source>
        <strain evidence="6">JKM2019</strain>
        <tissue evidence="6">Whole body</tissue>
    </source>
</reference>
<keyword evidence="2" id="KW-0853">WD repeat</keyword>
<dbReference type="Gene3D" id="2.130.10.10">
    <property type="entry name" value="YVTN repeat-like/Quinoprotein amine dehydrogenase"/>
    <property type="match status" value="2"/>
</dbReference>
<dbReference type="InterPro" id="IPR015943">
    <property type="entry name" value="WD40/YVTN_repeat-like_dom_sf"/>
</dbReference>
<evidence type="ECO:0000259" key="5">
    <source>
        <dbReference type="Pfam" id="PF03416"/>
    </source>
</evidence>
<proteinExistence type="inferred from homology"/>
<keyword evidence="4" id="KW-0072">Autophagy</keyword>
<reference evidence="6" key="2">
    <citation type="journal article" date="2021" name="World Allergy Organ. J.">
        <title>Chromosome-level assembly of Dermatophagoides farinae genome and transcriptome reveals two novel allergens Der f 37 and Der f 39.</title>
        <authorList>
            <person name="Chen J."/>
            <person name="Cai Z."/>
            <person name="Fan D."/>
            <person name="Hu J."/>
            <person name="Hou Y."/>
            <person name="He Y."/>
            <person name="Zhang Z."/>
            <person name="Zhao Z."/>
            <person name="Gao P."/>
            <person name="Hu W."/>
            <person name="Sun J."/>
            <person name="Li J."/>
            <person name="Ji K."/>
        </authorList>
    </citation>
    <scope>NUCLEOTIDE SEQUENCE</scope>
    <source>
        <strain evidence="6">JKM2019</strain>
    </source>
</reference>
<organism evidence="6">
    <name type="scientific">Dermatophagoides farinae</name>
    <name type="common">American house dust mite</name>
    <dbReference type="NCBI Taxonomy" id="6954"/>
    <lineage>
        <taxon>Eukaryota</taxon>
        <taxon>Metazoa</taxon>
        <taxon>Ecdysozoa</taxon>
        <taxon>Arthropoda</taxon>
        <taxon>Chelicerata</taxon>
        <taxon>Arachnida</taxon>
        <taxon>Acari</taxon>
        <taxon>Acariformes</taxon>
        <taxon>Sarcoptiformes</taxon>
        <taxon>Astigmata</taxon>
        <taxon>Psoroptidia</taxon>
        <taxon>Analgoidea</taxon>
        <taxon>Pyroglyphidae</taxon>
        <taxon>Dermatophagoidinae</taxon>
        <taxon>Dermatophagoides</taxon>
    </lineage>
</organism>
<keyword evidence="3" id="KW-0677">Repeat</keyword>
<protein>
    <recommendedName>
        <fullName evidence="4">Cysteine protease</fullName>
        <ecNumber evidence="4">3.4.22.-</ecNumber>
    </recommendedName>
</protein>
<dbReference type="InterPro" id="IPR046792">
    <property type="entry name" value="Peptidase_C54_cat"/>
</dbReference>
<accession>A0A9D4SHG8</accession>
<name>A0A9D4SHG8_DERFA</name>
<dbReference type="SUPFAM" id="SSF50978">
    <property type="entry name" value="WD40 repeat-like"/>
    <property type="match status" value="1"/>
</dbReference>
<comment type="similarity">
    <text evidence="1">Belongs to the phosphatase 2A regulatory subunit B family.</text>
</comment>
<dbReference type="EMBL" id="SDOV01000004">
    <property type="protein sequence ID" value="KAH7641245.1"/>
    <property type="molecule type" value="Genomic_DNA"/>
</dbReference>
<dbReference type="PANTHER" id="PTHR11871">
    <property type="entry name" value="PROTEIN PHOSPHATASE PP2A REGULATORY SUBUNIT B"/>
    <property type="match status" value="1"/>
</dbReference>
<comment type="subcellular location">
    <subcellularLocation>
        <location evidence="4">Cytoplasm</location>
    </subcellularLocation>
</comment>
<dbReference type="GO" id="GO:0015031">
    <property type="term" value="P:protein transport"/>
    <property type="evidence" value="ECO:0007669"/>
    <property type="project" value="UniProtKB-KW"/>
</dbReference>
<dbReference type="InterPro" id="IPR018067">
    <property type="entry name" value="PP2A_PR55_CS"/>
</dbReference>
<dbReference type="InterPro" id="IPR000009">
    <property type="entry name" value="PP2A_PR55"/>
</dbReference>
<evidence type="ECO:0000256" key="2">
    <source>
        <dbReference type="ARBA" id="ARBA00022574"/>
    </source>
</evidence>
<dbReference type="GO" id="GO:0000159">
    <property type="term" value="C:protein phosphatase type 2A complex"/>
    <property type="evidence" value="ECO:0007669"/>
    <property type="project" value="InterPro"/>
</dbReference>
<dbReference type="PRINTS" id="PR00600">
    <property type="entry name" value="PP2APR55"/>
</dbReference>
<gene>
    <name evidence="6" type="ORF">HUG17_4289</name>
</gene>
<evidence type="ECO:0000256" key="4">
    <source>
        <dbReference type="RuleBase" id="RU363115"/>
    </source>
</evidence>
<evidence type="ECO:0000256" key="1">
    <source>
        <dbReference type="ARBA" id="ARBA00008259"/>
    </source>
</evidence>
<dbReference type="InterPro" id="IPR001680">
    <property type="entry name" value="WD40_rpt"/>
</dbReference>
<dbReference type="GO" id="GO:0005737">
    <property type="term" value="C:cytoplasm"/>
    <property type="evidence" value="ECO:0007669"/>
    <property type="project" value="UniProtKB-SubCell"/>
</dbReference>
<keyword evidence="4" id="KW-0963">Cytoplasm</keyword>
<dbReference type="InterPro" id="IPR038765">
    <property type="entry name" value="Papain-like_cys_pep_sf"/>
</dbReference>
<dbReference type="Pfam" id="PF00400">
    <property type="entry name" value="WD40"/>
    <property type="match status" value="1"/>
</dbReference>
<comment type="caution">
    <text evidence="6">The sequence shown here is derived from an EMBL/GenBank/DDBJ whole genome shotgun (WGS) entry which is preliminary data.</text>
</comment>
<dbReference type="GO" id="GO:0019888">
    <property type="term" value="F:protein phosphatase regulator activity"/>
    <property type="evidence" value="ECO:0007669"/>
    <property type="project" value="InterPro"/>
</dbReference>
<sequence>MDIYSTLNSLAPKITNLNRDFNNHGSTDENRKDFPPTDDPVYILGKKYSSLHELNEIRSDVRTNIWMTYRRNFQPIGDTNFTSDSGWGCMLRCGQMVLARAFINLYMGRDWRWNYANLESIKQLLDHDGQEEEEEDVKRKIDEELEKYLIYKNLLKMFNDQKTESYSIHQIALMGVCEGKNVGQWFGPNTIAQVLRKLSMFDKMNDIFIYVAMDNIVFLDDIRKSCKISQNDDYDDDDDDETKCQEQQKMKTLKKWKPLILFIPLRLGLSEINPIYFRALKTTFTFPQTLGILGGRPNHALYFIGCCGDDLIYLDPHTTQSNVHIVAQDREYLERLLQHEEQMMIIDDIDDQLTTTTSSSLNQRSADDVSYHCERPYRMSISLLDPSLALCFFCKNEEEFNHWHQLMMGKLFHEQTQPLFEIMKSRPYEWQNDEDGDDLDCIGSTSKSIHGSFLKRNNSSSTDLNWSFVQVKGTLEDEFSDADLISCVEFNSTGQLLACGDKGGRIVIFQGNEGKKTTEYDLYSTFQSHEAEFDYLKSLEIEEKINKICWLDESKTAANHFMLTTNDKTIKLWKLSEKDKRIDDSFSNINRNFIGGCDTTEYPEFDHTELRVPKMMATEPTIRSNLRRIFSNAHSFHINSVSINSDQETFISSDELRINLWNLDITNESFVIVDIKPSNMADLSEVISAAEFHPQHCNIFAYSTSKGSIKLCDMREAALCDHYSKIFRDTINGSDNSNFFHELITVISDLKFTNSGRYMITRDYMTVNVWDLNMERNPIETYEVHEYLRGRLGTLYENEYIFDKFEFSLSGNDNYIMTGSYNFFKIIDRNSGQESLFEINKDVVKQKHLRPQKITTTTTTTDSFRRKPKKDETFVDNIDLNRRIYHTAWNPNQNLIAVASTKNLFIFKS</sequence>
<dbReference type="PROSITE" id="PS01024">
    <property type="entry name" value="PR55_1"/>
    <property type="match status" value="1"/>
</dbReference>
<dbReference type="SUPFAM" id="SSF54001">
    <property type="entry name" value="Cysteine proteinases"/>
    <property type="match status" value="1"/>
</dbReference>
<dbReference type="GO" id="GO:0006914">
    <property type="term" value="P:autophagy"/>
    <property type="evidence" value="ECO:0007669"/>
    <property type="project" value="UniProtKB-KW"/>
</dbReference>
<dbReference type="GO" id="GO:0006508">
    <property type="term" value="P:proteolysis"/>
    <property type="evidence" value="ECO:0007669"/>
    <property type="project" value="UniProtKB-KW"/>
</dbReference>
<dbReference type="Proteomes" id="UP000828236">
    <property type="component" value="Unassembled WGS sequence"/>
</dbReference>
<dbReference type="SMART" id="SM00320">
    <property type="entry name" value="WD40"/>
    <property type="match status" value="5"/>
</dbReference>
<keyword evidence="4" id="KW-0653">Protein transport</keyword>
<dbReference type="GO" id="GO:0019786">
    <property type="term" value="F:protein-phosphatidylethanolamide deconjugating activity"/>
    <property type="evidence" value="ECO:0007669"/>
    <property type="project" value="InterPro"/>
</dbReference>
<dbReference type="InterPro" id="IPR036322">
    <property type="entry name" value="WD40_repeat_dom_sf"/>
</dbReference>
<feature type="domain" description="Peptidase C54 catalytic" evidence="5">
    <location>
        <begin position="55"/>
        <end position="405"/>
    </location>
</feature>
<comment type="function">
    <text evidence="4">Cysteine protease that plays a key role in autophagy by mediating both proteolytic activation and delipidation of ATG8 family proteins.</text>
</comment>
<comment type="similarity">
    <text evidence="4">Belongs to the peptidase C54 family.</text>
</comment>
<evidence type="ECO:0000313" key="6">
    <source>
        <dbReference type="EMBL" id="KAH7641245.1"/>
    </source>
</evidence>
<dbReference type="GO" id="GO:0008234">
    <property type="term" value="F:cysteine-type peptidase activity"/>
    <property type="evidence" value="ECO:0007669"/>
    <property type="project" value="InterPro"/>
</dbReference>
<keyword evidence="4" id="KW-0813">Transport</keyword>
<keyword evidence="4" id="KW-0645">Protease</keyword>
<dbReference type="Pfam" id="PF03416">
    <property type="entry name" value="Peptidase_C54"/>
    <property type="match status" value="1"/>
</dbReference>
<keyword evidence="4" id="KW-0378">Hydrolase</keyword>
<evidence type="ECO:0000256" key="3">
    <source>
        <dbReference type="ARBA" id="ARBA00022737"/>
    </source>
</evidence>
<dbReference type="AlphaFoldDB" id="A0A9D4SHG8"/>